<feature type="chain" id="PRO_5045066648" description="Lipoprotein" evidence="2">
    <location>
        <begin position="21"/>
        <end position="237"/>
    </location>
</feature>
<protein>
    <recommendedName>
        <fullName evidence="5">Lipoprotein</fullName>
    </recommendedName>
</protein>
<organism evidence="3 4">
    <name type="scientific">Anaerococcus kampingae</name>
    <dbReference type="NCBI Taxonomy" id="3115614"/>
    <lineage>
        <taxon>Bacteria</taxon>
        <taxon>Bacillati</taxon>
        <taxon>Bacillota</taxon>
        <taxon>Tissierellia</taxon>
        <taxon>Tissierellales</taxon>
        <taxon>Peptoniphilaceae</taxon>
        <taxon>Anaerococcus</taxon>
    </lineage>
</organism>
<dbReference type="PROSITE" id="PS51257">
    <property type="entry name" value="PROKAR_LIPOPROTEIN"/>
    <property type="match status" value="1"/>
</dbReference>
<evidence type="ECO:0008006" key="5">
    <source>
        <dbReference type="Google" id="ProtNLM"/>
    </source>
</evidence>
<evidence type="ECO:0000313" key="3">
    <source>
        <dbReference type="EMBL" id="MFO3666583.1"/>
    </source>
</evidence>
<reference evidence="3 4" key="1">
    <citation type="journal article" date="2025" name="Anaerobe">
        <title>Description of Anaerococcus kampingiae sp. nov., Anaerococcus groningensis sp. nov., Anaerococcus martiniensis sp. nov., and Anaerococcus cruorum sp. nov., isolated from human clinical specimens.</title>
        <authorList>
            <person name="Boiten K.E."/>
            <person name="Meijer J."/>
            <person name="van Wezel E.M."/>
            <person name="Veloo A.C.M."/>
        </authorList>
    </citation>
    <scope>NUCLEOTIDE SEQUENCE [LARGE SCALE GENOMIC DNA]</scope>
    <source>
        <strain evidence="3 4">ENR0874</strain>
    </source>
</reference>
<feature type="compositionally biased region" description="Basic and acidic residues" evidence="1">
    <location>
        <begin position="76"/>
        <end position="117"/>
    </location>
</feature>
<evidence type="ECO:0000256" key="1">
    <source>
        <dbReference type="SAM" id="MobiDB-lite"/>
    </source>
</evidence>
<dbReference type="EMBL" id="JBGMEF010000011">
    <property type="protein sequence ID" value="MFO3666583.1"/>
    <property type="molecule type" value="Genomic_DNA"/>
</dbReference>
<accession>A0ABW9MCH9</accession>
<feature type="compositionally biased region" description="Basic and acidic residues" evidence="1">
    <location>
        <begin position="53"/>
        <end position="66"/>
    </location>
</feature>
<keyword evidence="4" id="KW-1185">Reference proteome</keyword>
<gene>
    <name evidence="3" type="ORF">ACCQ42_02200</name>
</gene>
<feature type="signal peptide" evidence="2">
    <location>
        <begin position="1"/>
        <end position="20"/>
    </location>
</feature>
<keyword evidence="2" id="KW-0732">Signal</keyword>
<name>A0ABW9MCH9_9FIRM</name>
<dbReference type="Proteomes" id="UP001637994">
    <property type="component" value="Unassembled WGS sequence"/>
</dbReference>
<dbReference type="RefSeq" id="WP_410035223.1">
    <property type="nucleotide sequence ID" value="NZ_JBGMEF010000011.1"/>
</dbReference>
<sequence length="237" mass="26296">MKNKLLKPVIISMMALALVACDDTKPQTSEITEPEAVASEDTGEDINTPNKASENKPARDDQDAKATAENTDKDDENIKKETIEVKKADMKKEDKKIDKKEKAPSKDKESKEDENTLKDDGKYVTSLIASLKGEGKDYITSTAYEAKIEDDKLIVSGSFDYLKDPADYENVKVIENKEDNSFLIDDDTVFEAVGGMAPAKEMTRDEFVKYFEEVKETGLALIIFVEDGQAKSVSISS</sequence>
<comment type="caution">
    <text evidence="3">The sequence shown here is derived from an EMBL/GenBank/DDBJ whole genome shotgun (WGS) entry which is preliminary data.</text>
</comment>
<feature type="region of interest" description="Disordered" evidence="1">
    <location>
        <begin position="24"/>
        <end position="117"/>
    </location>
</feature>
<proteinExistence type="predicted"/>
<evidence type="ECO:0000256" key="2">
    <source>
        <dbReference type="SAM" id="SignalP"/>
    </source>
</evidence>
<evidence type="ECO:0000313" key="4">
    <source>
        <dbReference type="Proteomes" id="UP001637994"/>
    </source>
</evidence>